<dbReference type="AlphaFoldDB" id="A0A5E4XNC3"/>
<gene>
    <name evidence="2" type="ORF">PAN31108_03970</name>
</gene>
<sequence>MPSSKATDAAPTSSALSAATAASAEPVHKRSKTRRAIQRTKRLDIRLKRVYDAPDPADGQRVLADRLWPRGLAKAKANIDFWAKDVTPSTALRQWFHQHPEQFDEFRQRFLDELALLDADRNAMLADLRERLATGPVTLLTAAHRLEDDDTHTHLHVLRDFLESH</sequence>
<dbReference type="EMBL" id="CABPSB010000016">
    <property type="protein sequence ID" value="VVE37635.1"/>
    <property type="molecule type" value="Genomic_DNA"/>
</dbReference>
<evidence type="ECO:0000313" key="3">
    <source>
        <dbReference type="Proteomes" id="UP000406256"/>
    </source>
</evidence>
<feature type="compositionally biased region" description="Low complexity" evidence="1">
    <location>
        <begin position="1"/>
        <end position="24"/>
    </location>
</feature>
<dbReference type="PANTHER" id="PTHR36849:SF1">
    <property type="entry name" value="CYTOPLASMIC PROTEIN"/>
    <property type="match status" value="1"/>
</dbReference>
<dbReference type="Pfam" id="PF22752">
    <property type="entry name" value="DUF488-N3i"/>
    <property type="match status" value="1"/>
</dbReference>
<reference evidence="2 3" key="1">
    <citation type="submission" date="2019-08" db="EMBL/GenBank/DDBJ databases">
        <authorList>
            <person name="Peeters C."/>
        </authorList>
    </citation>
    <scope>NUCLEOTIDE SEQUENCE [LARGE SCALE GENOMIC DNA]</scope>
    <source>
        <strain evidence="2 3">LMG 31108</strain>
    </source>
</reference>
<dbReference type="Proteomes" id="UP000406256">
    <property type="component" value="Unassembled WGS sequence"/>
</dbReference>
<dbReference type="PANTHER" id="PTHR36849">
    <property type="entry name" value="CYTOPLASMIC PROTEIN-RELATED"/>
    <property type="match status" value="1"/>
</dbReference>
<feature type="region of interest" description="Disordered" evidence="1">
    <location>
        <begin position="1"/>
        <end position="35"/>
    </location>
</feature>
<organism evidence="2 3">
    <name type="scientific">Pandoraea anhela</name>
    <dbReference type="NCBI Taxonomy" id="2508295"/>
    <lineage>
        <taxon>Bacteria</taxon>
        <taxon>Pseudomonadati</taxon>
        <taxon>Pseudomonadota</taxon>
        <taxon>Betaproteobacteria</taxon>
        <taxon>Burkholderiales</taxon>
        <taxon>Burkholderiaceae</taxon>
        <taxon>Pandoraea</taxon>
    </lineage>
</organism>
<proteinExistence type="predicted"/>
<evidence type="ECO:0000313" key="2">
    <source>
        <dbReference type="EMBL" id="VVE37635.1"/>
    </source>
</evidence>
<accession>A0A5E4XNC3</accession>
<keyword evidence="3" id="KW-1185">Reference proteome</keyword>
<dbReference type="InterPro" id="IPR052552">
    <property type="entry name" value="YeaO-like"/>
</dbReference>
<evidence type="ECO:0008006" key="4">
    <source>
        <dbReference type="Google" id="ProtNLM"/>
    </source>
</evidence>
<name>A0A5E4XNC3_9BURK</name>
<dbReference type="RefSeq" id="WP_150670482.1">
    <property type="nucleotide sequence ID" value="NZ_CABPSB010000016.1"/>
</dbReference>
<evidence type="ECO:0000256" key="1">
    <source>
        <dbReference type="SAM" id="MobiDB-lite"/>
    </source>
</evidence>
<dbReference type="OrthoDB" id="9790745at2"/>
<protein>
    <recommendedName>
        <fullName evidence="4">MarR family transcriptional regulator</fullName>
    </recommendedName>
</protein>